<dbReference type="PROSITE" id="PS50297">
    <property type="entry name" value="ANK_REP_REGION"/>
    <property type="match status" value="1"/>
</dbReference>
<evidence type="ECO:0000256" key="1">
    <source>
        <dbReference type="ARBA" id="ARBA00022737"/>
    </source>
</evidence>
<evidence type="ECO:0000256" key="2">
    <source>
        <dbReference type="ARBA" id="ARBA00023043"/>
    </source>
</evidence>
<dbReference type="InterPro" id="IPR050776">
    <property type="entry name" value="Ank_Repeat/CDKN_Inhibitor"/>
</dbReference>
<proteinExistence type="predicted"/>
<dbReference type="SUPFAM" id="SSF48403">
    <property type="entry name" value="Ankyrin repeat"/>
    <property type="match status" value="1"/>
</dbReference>
<keyword evidence="1" id="KW-0677">Repeat</keyword>
<dbReference type="Gene3D" id="1.25.40.20">
    <property type="entry name" value="Ankyrin repeat-containing domain"/>
    <property type="match status" value="1"/>
</dbReference>
<dbReference type="Pfam" id="PF12796">
    <property type="entry name" value="Ank_2"/>
    <property type="match status" value="1"/>
</dbReference>
<evidence type="ECO:0000256" key="4">
    <source>
        <dbReference type="SAM" id="MobiDB-lite"/>
    </source>
</evidence>
<evidence type="ECO:0000256" key="3">
    <source>
        <dbReference type="PROSITE-ProRule" id="PRU00023"/>
    </source>
</evidence>
<dbReference type="SMART" id="SM00248">
    <property type="entry name" value="ANK"/>
    <property type="match status" value="2"/>
</dbReference>
<dbReference type="InterPro" id="IPR002110">
    <property type="entry name" value="Ankyrin_rpt"/>
</dbReference>
<protein>
    <submittedName>
        <fullName evidence="5">Uncharacterized protein</fullName>
    </submittedName>
</protein>
<dbReference type="PANTHER" id="PTHR24201">
    <property type="entry name" value="ANK_REP_REGION DOMAIN-CONTAINING PROTEIN"/>
    <property type="match status" value="1"/>
</dbReference>
<dbReference type="PROSITE" id="PS50088">
    <property type="entry name" value="ANK_REPEAT"/>
    <property type="match status" value="1"/>
</dbReference>
<keyword evidence="2 3" id="KW-0040">ANK repeat</keyword>
<sequence length="525" mass="60275">MEPFVGPAAPFVPEGDGYDDVDLLSPSREQQGKKKPAVVRKHNEAIQSQLREGAFLGTLHLPVDYGGFQKTISETNFRIKERYNKNLKELTRIVADFDAEVVRFAKENKDPKSSFKETADRYRLLQLGPTSCIKIDGKRELRVLFPRFGKPRPRALAEKKDTGKDAEPAMRGVITLDRDEKDKVMWAYEGRWHTAEDLRKVEKKDLPHDVWASMEDLEKGVVYEQDRGFWTEVREMLMRTLTPGIVGIRDEQKKKNRAKLFRERLWRLFQDLLEDARQVAINEIRLQEKRVECNGGSTVLQTLLEEGAVVNAPNRDGFTPLMIAARNGRADTLRALLETPGVDLHATNEHGSNAMHYAAMYAHKECVLILREREREVRAGGGGGLKGKLYEARNCLDKTPYDLAMDEEKDFMEHKDTVWKQKVVKEAMYKVVPEFNPAQRKPGALPPMELPGMLYREVFRIENPEDVRPPTKEYKPTRSGAAGAWRISRIPDPACRSDDLEERDFARRWKETYKKCKPKPPKTGT</sequence>
<dbReference type="InterPro" id="IPR036770">
    <property type="entry name" value="Ankyrin_rpt-contain_sf"/>
</dbReference>
<accession>A0A7S0M5H9</accession>
<dbReference type="AlphaFoldDB" id="A0A7S0M5H9"/>
<feature type="repeat" description="ANK" evidence="3">
    <location>
        <begin position="316"/>
        <end position="349"/>
    </location>
</feature>
<organism evidence="5">
    <name type="scientific">Cryptomonas curvata</name>
    <dbReference type="NCBI Taxonomy" id="233186"/>
    <lineage>
        <taxon>Eukaryota</taxon>
        <taxon>Cryptophyceae</taxon>
        <taxon>Cryptomonadales</taxon>
        <taxon>Cryptomonadaceae</taxon>
        <taxon>Cryptomonas</taxon>
    </lineage>
</organism>
<dbReference type="EMBL" id="HBEZ01017591">
    <property type="protein sequence ID" value="CAD8632012.1"/>
    <property type="molecule type" value="Transcribed_RNA"/>
</dbReference>
<feature type="region of interest" description="Disordered" evidence="4">
    <location>
        <begin position="1"/>
        <end position="36"/>
    </location>
</feature>
<reference evidence="5" key="1">
    <citation type="submission" date="2021-01" db="EMBL/GenBank/DDBJ databases">
        <authorList>
            <person name="Corre E."/>
            <person name="Pelletier E."/>
            <person name="Niang G."/>
            <person name="Scheremetjew M."/>
            <person name="Finn R."/>
            <person name="Kale V."/>
            <person name="Holt S."/>
            <person name="Cochrane G."/>
            <person name="Meng A."/>
            <person name="Brown T."/>
            <person name="Cohen L."/>
        </authorList>
    </citation>
    <scope>NUCLEOTIDE SEQUENCE</scope>
    <source>
        <strain evidence="5">CCAP979/52</strain>
    </source>
</reference>
<evidence type="ECO:0000313" key="5">
    <source>
        <dbReference type="EMBL" id="CAD8632012.1"/>
    </source>
</evidence>
<gene>
    <name evidence="5" type="ORF">CCUR1050_LOCUS9692</name>
</gene>
<name>A0A7S0M5H9_9CRYP</name>